<keyword evidence="3" id="KW-1185">Reference proteome</keyword>
<evidence type="ECO:0000256" key="1">
    <source>
        <dbReference type="SAM" id="MobiDB-lite"/>
    </source>
</evidence>
<sequence length="162" mass="17626">MCCEESLNEVSRARRTTRRDTLWSFPLPFCLGIQHPQGLGTLELYAVKWPFGDLPSGLGDHQSCLSSFFQPPPERAHVAIPPLGADLASDVEQVEVEQADDAMMPATTATTEARAPTSTSTSHSMSSSRATTPSGSVLILVARVQKLETQMATLLQHMRPCM</sequence>
<feature type="region of interest" description="Disordered" evidence="1">
    <location>
        <begin position="107"/>
        <end position="131"/>
    </location>
</feature>
<organism evidence="2 3">
    <name type="scientific">Solanum tuberosum</name>
    <name type="common">Potato</name>
    <dbReference type="NCBI Taxonomy" id="4113"/>
    <lineage>
        <taxon>Eukaryota</taxon>
        <taxon>Viridiplantae</taxon>
        <taxon>Streptophyta</taxon>
        <taxon>Embryophyta</taxon>
        <taxon>Tracheophyta</taxon>
        <taxon>Spermatophyta</taxon>
        <taxon>Magnoliopsida</taxon>
        <taxon>eudicotyledons</taxon>
        <taxon>Gunneridae</taxon>
        <taxon>Pentapetalae</taxon>
        <taxon>asterids</taxon>
        <taxon>lamiids</taxon>
        <taxon>Solanales</taxon>
        <taxon>Solanaceae</taxon>
        <taxon>Solanoideae</taxon>
        <taxon>Solaneae</taxon>
        <taxon>Solanum</taxon>
    </lineage>
</organism>
<proteinExistence type="predicted"/>
<dbReference type="EnsemblPlants" id="PGSC0003DMT400097603">
    <property type="protein sequence ID" value="PGSC0003DMT400097603"/>
    <property type="gene ID" value="PGSC0003DMG400047174"/>
</dbReference>
<evidence type="ECO:0000313" key="3">
    <source>
        <dbReference type="Proteomes" id="UP000011115"/>
    </source>
</evidence>
<dbReference type="InParanoid" id="M1E100"/>
<dbReference type="AlphaFoldDB" id="M1E100"/>
<dbReference type="Gramene" id="PGSC0003DMT400097603">
    <property type="protein sequence ID" value="PGSC0003DMT400097603"/>
    <property type="gene ID" value="PGSC0003DMG400047174"/>
</dbReference>
<evidence type="ECO:0008006" key="4">
    <source>
        <dbReference type="Google" id="ProtNLM"/>
    </source>
</evidence>
<accession>M1E100</accession>
<dbReference type="Proteomes" id="UP000011115">
    <property type="component" value="Unassembled WGS sequence"/>
</dbReference>
<dbReference type="HOGENOM" id="CLU_1638349_0_0_1"/>
<reference evidence="2" key="2">
    <citation type="submission" date="2015-06" db="UniProtKB">
        <authorList>
            <consortium name="EnsemblPlants"/>
        </authorList>
    </citation>
    <scope>IDENTIFICATION</scope>
    <source>
        <strain evidence="2">DM1-3 516 R44</strain>
    </source>
</reference>
<evidence type="ECO:0000313" key="2">
    <source>
        <dbReference type="EnsemblPlants" id="PGSC0003DMT400097603"/>
    </source>
</evidence>
<protein>
    <recommendedName>
        <fullName evidence="4">Integrase core domain containing protein</fullName>
    </recommendedName>
</protein>
<name>M1E100_SOLTU</name>
<dbReference type="PaxDb" id="4113-PGSC0003DMT400097603"/>
<reference evidence="3" key="1">
    <citation type="journal article" date="2011" name="Nature">
        <title>Genome sequence and analysis of the tuber crop potato.</title>
        <authorList>
            <consortium name="The Potato Genome Sequencing Consortium"/>
        </authorList>
    </citation>
    <scope>NUCLEOTIDE SEQUENCE [LARGE SCALE GENOMIC DNA]</scope>
    <source>
        <strain evidence="3">cv. DM1-3 516 R44</strain>
    </source>
</reference>